<dbReference type="Proteomes" id="UP000662840">
    <property type="component" value="Chromosome"/>
</dbReference>
<reference evidence="1 2" key="1">
    <citation type="submission" date="2020-12" db="EMBL/GenBank/DDBJ databases">
        <title>Genome sequence of Erwinia amylovora ATCC15580, a type strain.</title>
        <authorList>
            <person name="Kang I.-J."/>
            <person name="Roh E."/>
        </authorList>
    </citation>
    <scope>NUCLEOTIDE SEQUENCE [LARGE SCALE GENOMIC DNA]</scope>
    <source>
        <strain evidence="1 2">ATCC 15580</strain>
    </source>
</reference>
<protein>
    <submittedName>
        <fullName evidence="1">Uncharacterized protein</fullName>
    </submittedName>
</protein>
<proteinExistence type="predicted"/>
<evidence type="ECO:0000313" key="2">
    <source>
        <dbReference type="Proteomes" id="UP000662840"/>
    </source>
</evidence>
<dbReference type="RefSeq" id="WP_162010773.1">
    <property type="nucleotide sequence ID" value="NZ_CP024970.1"/>
</dbReference>
<sequence length="47" mass="4645">MPSSVVIPGKQQPAAVVTVGANLDNPTAQPAIARISATATGHALPPE</sequence>
<gene>
    <name evidence="1" type="ORF">JGC47_11555</name>
</gene>
<dbReference type="EMBL" id="CP066796">
    <property type="protein sequence ID" value="QSI90753.1"/>
    <property type="molecule type" value="Genomic_DNA"/>
</dbReference>
<organism evidence="1 2">
    <name type="scientific">Erwinia amylovora</name>
    <name type="common">Fire blight bacteria</name>
    <dbReference type="NCBI Taxonomy" id="552"/>
    <lineage>
        <taxon>Bacteria</taxon>
        <taxon>Pseudomonadati</taxon>
        <taxon>Pseudomonadota</taxon>
        <taxon>Gammaproteobacteria</taxon>
        <taxon>Enterobacterales</taxon>
        <taxon>Erwiniaceae</taxon>
        <taxon>Erwinia</taxon>
    </lineage>
</organism>
<dbReference type="GeneID" id="97606631"/>
<keyword evidence="2" id="KW-1185">Reference proteome</keyword>
<evidence type="ECO:0000313" key="1">
    <source>
        <dbReference type="EMBL" id="QSI90753.1"/>
    </source>
</evidence>
<name>A0ABX7MGB5_ERWAM</name>
<accession>A0ABX7MGB5</accession>